<name>A0A4Q0P9B2_9FLAO</name>
<dbReference type="EMBL" id="QOVM01000002">
    <property type="protein sequence ID" value="RXG23370.1"/>
    <property type="molecule type" value="Genomic_DNA"/>
</dbReference>
<dbReference type="SUPFAM" id="SSF159888">
    <property type="entry name" value="YdhG-like"/>
    <property type="match status" value="1"/>
</dbReference>
<feature type="domain" description="YdhG-like" evidence="1">
    <location>
        <begin position="44"/>
        <end position="129"/>
    </location>
</feature>
<proteinExistence type="predicted"/>
<comment type="caution">
    <text evidence="2">The sequence shown here is derived from an EMBL/GenBank/DDBJ whole genome shotgun (WGS) entry which is preliminary data.</text>
</comment>
<dbReference type="RefSeq" id="WP_128756905.1">
    <property type="nucleotide sequence ID" value="NZ_QOVM01000002.1"/>
</dbReference>
<reference evidence="2 3" key="1">
    <citation type="submission" date="2018-07" db="EMBL/GenBank/DDBJ databases">
        <title>Leeuwenhoekiella genomics.</title>
        <authorList>
            <person name="Tahon G."/>
            <person name="Willems A."/>
        </authorList>
    </citation>
    <scope>NUCLEOTIDE SEQUENCE [LARGE SCALE GENOMIC DNA]</scope>
    <source>
        <strain evidence="2 3">LMG 22550</strain>
    </source>
</reference>
<keyword evidence="3" id="KW-1185">Reference proteome</keyword>
<sequence length="140" mass="15977">MAANKTQPTSSSVIDYLNTVDNNKRREDPFVLLDLFDNIMSEKAVLGGESLIGYGEYHYKYESGREGDFFLTGFSPRKQNLSIYIMPGFKMYTHLLTKLGKHKAGASCLYINKIEDIDITILKQLIKESADYMRTKYNAV</sequence>
<dbReference type="OrthoDB" id="5951444at2"/>
<organism evidence="2 3">
    <name type="scientific">Leeuwenhoekiella aequorea</name>
    <dbReference type="NCBI Taxonomy" id="283736"/>
    <lineage>
        <taxon>Bacteria</taxon>
        <taxon>Pseudomonadati</taxon>
        <taxon>Bacteroidota</taxon>
        <taxon>Flavobacteriia</taxon>
        <taxon>Flavobacteriales</taxon>
        <taxon>Flavobacteriaceae</taxon>
        <taxon>Leeuwenhoekiella</taxon>
    </lineage>
</organism>
<dbReference type="Pfam" id="PF08818">
    <property type="entry name" value="DUF1801"/>
    <property type="match status" value="1"/>
</dbReference>
<evidence type="ECO:0000259" key="1">
    <source>
        <dbReference type="Pfam" id="PF08818"/>
    </source>
</evidence>
<accession>A0A4Q0P9B2</accession>
<gene>
    <name evidence="2" type="ORF">DSM00_983</name>
</gene>
<evidence type="ECO:0000313" key="3">
    <source>
        <dbReference type="Proteomes" id="UP000289238"/>
    </source>
</evidence>
<dbReference type="InterPro" id="IPR014922">
    <property type="entry name" value="YdhG-like"/>
</dbReference>
<dbReference type="Proteomes" id="UP000289238">
    <property type="component" value="Unassembled WGS sequence"/>
</dbReference>
<protein>
    <recommendedName>
        <fullName evidence="1">YdhG-like domain-containing protein</fullName>
    </recommendedName>
</protein>
<dbReference type="AlphaFoldDB" id="A0A4Q0P9B2"/>
<evidence type="ECO:0000313" key="2">
    <source>
        <dbReference type="EMBL" id="RXG23370.1"/>
    </source>
</evidence>